<evidence type="ECO:0000313" key="1">
    <source>
        <dbReference type="EMBL" id="MBO8454089.1"/>
    </source>
</evidence>
<sequence length="202" mass="21676">MTDIRGIAAFLEKSGKYRGVFFDMDGVVIDSGRLWGHIIGGIESKFALDLSVIGDSGKNSLSSEDAVRLVLERTGRFSPALYAEILKEIEAVYSESFSSLAAMKDGIRELLSALKERKVTMALVSNSSARQVRTVLGHFALGDFFSATVSSDDVSEGKPSPEPYLKALELTGLDAGEVLALEDSDEGERSAASAAVDCMRIN</sequence>
<reference evidence="1" key="1">
    <citation type="submission" date="2020-10" db="EMBL/GenBank/DDBJ databases">
        <authorList>
            <person name="Gilroy R."/>
        </authorList>
    </citation>
    <scope>NUCLEOTIDE SEQUENCE</scope>
    <source>
        <strain evidence="1">F1-3629</strain>
    </source>
</reference>
<dbReference type="InterPro" id="IPR041492">
    <property type="entry name" value="HAD_2"/>
</dbReference>
<accession>A0A940IGM3</accession>
<dbReference type="NCBIfam" id="TIGR01549">
    <property type="entry name" value="HAD-SF-IA-v1"/>
    <property type="match status" value="1"/>
</dbReference>
<dbReference type="PANTHER" id="PTHR18901:SF38">
    <property type="entry name" value="PSEUDOURIDINE-5'-PHOSPHATASE"/>
    <property type="match status" value="1"/>
</dbReference>
<dbReference type="EMBL" id="JADIMJ010000075">
    <property type="protein sequence ID" value="MBO8454089.1"/>
    <property type="molecule type" value="Genomic_DNA"/>
</dbReference>
<reference evidence="1" key="2">
    <citation type="journal article" date="2021" name="PeerJ">
        <title>Extensive microbial diversity within the chicken gut microbiome revealed by metagenomics and culture.</title>
        <authorList>
            <person name="Gilroy R."/>
            <person name="Ravi A."/>
            <person name="Getino M."/>
            <person name="Pursley I."/>
            <person name="Horton D.L."/>
            <person name="Alikhan N.F."/>
            <person name="Baker D."/>
            <person name="Gharbi K."/>
            <person name="Hall N."/>
            <person name="Watson M."/>
            <person name="Adriaenssens E.M."/>
            <person name="Foster-Nyarko E."/>
            <person name="Jarju S."/>
            <person name="Secka A."/>
            <person name="Antonio M."/>
            <person name="Oren A."/>
            <person name="Chaudhuri R.R."/>
            <person name="La Ragione R."/>
            <person name="Hildebrand F."/>
            <person name="Pallen M.J."/>
        </authorList>
    </citation>
    <scope>NUCLEOTIDE SEQUENCE</scope>
    <source>
        <strain evidence="1">F1-3629</strain>
    </source>
</reference>
<dbReference type="Gene3D" id="3.40.50.1000">
    <property type="entry name" value="HAD superfamily/HAD-like"/>
    <property type="match status" value="1"/>
</dbReference>
<dbReference type="PANTHER" id="PTHR18901">
    <property type="entry name" value="2-DEOXYGLUCOSE-6-PHOSPHATE PHOSPHATASE 2"/>
    <property type="match status" value="1"/>
</dbReference>
<evidence type="ECO:0000313" key="2">
    <source>
        <dbReference type="Proteomes" id="UP000771749"/>
    </source>
</evidence>
<dbReference type="SFLD" id="SFLDS00003">
    <property type="entry name" value="Haloacid_Dehalogenase"/>
    <property type="match status" value="1"/>
</dbReference>
<dbReference type="PRINTS" id="PR00413">
    <property type="entry name" value="HADHALOGNASE"/>
</dbReference>
<organism evidence="1 2">
    <name type="scientific">Candidatus Cryptobacteroides gallistercoris</name>
    <dbReference type="NCBI Taxonomy" id="2840765"/>
    <lineage>
        <taxon>Bacteria</taxon>
        <taxon>Pseudomonadati</taxon>
        <taxon>Bacteroidota</taxon>
        <taxon>Bacteroidia</taxon>
        <taxon>Bacteroidales</taxon>
        <taxon>Candidatus Cryptobacteroides</taxon>
    </lineage>
</organism>
<proteinExistence type="predicted"/>
<dbReference type="InterPro" id="IPR023198">
    <property type="entry name" value="PGP-like_dom2"/>
</dbReference>
<dbReference type="Gene3D" id="1.10.150.240">
    <property type="entry name" value="Putative phosphatase, domain 2"/>
    <property type="match status" value="1"/>
</dbReference>
<dbReference type="InterPro" id="IPR023214">
    <property type="entry name" value="HAD_sf"/>
</dbReference>
<protein>
    <submittedName>
        <fullName evidence="1">HAD family phosphatase</fullName>
    </submittedName>
</protein>
<gene>
    <name evidence="1" type="ORF">IAC07_05115</name>
</gene>
<dbReference type="InterPro" id="IPR006439">
    <property type="entry name" value="HAD-SF_hydro_IA"/>
</dbReference>
<dbReference type="SUPFAM" id="SSF56784">
    <property type="entry name" value="HAD-like"/>
    <property type="match status" value="1"/>
</dbReference>
<dbReference type="InterPro" id="IPR036412">
    <property type="entry name" value="HAD-like_sf"/>
</dbReference>
<name>A0A940IGM3_9BACT</name>
<dbReference type="SFLD" id="SFLDG01129">
    <property type="entry name" value="C1.5:_HAD__Beta-PGM__Phosphata"/>
    <property type="match status" value="1"/>
</dbReference>
<dbReference type="Pfam" id="PF13419">
    <property type="entry name" value="HAD_2"/>
    <property type="match status" value="1"/>
</dbReference>
<dbReference type="CDD" id="cd07505">
    <property type="entry name" value="HAD_BPGM-like"/>
    <property type="match status" value="1"/>
</dbReference>
<comment type="caution">
    <text evidence="1">The sequence shown here is derived from an EMBL/GenBank/DDBJ whole genome shotgun (WGS) entry which is preliminary data.</text>
</comment>
<dbReference type="Proteomes" id="UP000771749">
    <property type="component" value="Unassembled WGS sequence"/>
</dbReference>
<dbReference type="AlphaFoldDB" id="A0A940IGM3"/>
<dbReference type="NCBIfam" id="TIGR01509">
    <property type="entry name" value="HAD-SF-IA-v3"/>
    <property type="match status" value="1"/>
</dbReference>